<dbReference type="InterPro" id="IPR016181">
    <property type="entry name" value="Acyl_CoA_acyltransferase"/>
</dbReference>
<dbReference type="EMBL" id="WQRF01000002">
    <property type="protein sequence ID" value="MVS99224.1"/>
    <property type="molecule type" value="Genomic_DNA"/>
</dbReference>
<sequence>MSLLIRSAAREDAPAMSRVLIASITELCHADHQDDPDRIAEWTANKTPDGILSMLARDGFFMVVAELDGQVVAVGATTADGEIALNYVAPEARFRGVSKALLNHMETDLRSRGFVEGRLRATNTAKAFYRAQGWSADASPDGGTACFAMHKRLAD</sequence>
<dbReference type="SUPFAM" id="SSF55729">
    <property type="entry name" value="Acyl-CoA N-acyltransferases (Nat)"/>
    <property type="match status" value="1"/>
</dbReference>
<dbReference type="Pfam" id="PF13673">
    <property type="entry name" value="Acetyltransf_10"/>
    <property type="match status" value="1"/>
</dbReference>
<comment type="caution">
    <text evidence="4">The sequence shown here is derived from an EMBL/GenBank/DDBJ whole genome shotgun (WGS) entry which is preliminary data.</text>
</comment>
<evidence type="ECO:0000313" key="4">
    <source>
        <dbReference type="EMBL" id="MVS99224.1"/>
    </source>
</evidence>
<evidence type="ECO:0000256" key="2">
    <source>
        <dbReference type="ARBA" id="ARBA00023315"/>
    </source>
</evidence>
<evidence type="ECO:0000256" key="1">
    <source>
        <dbReference type="ARBA" id="ARBA00022679"/>
    </source>
</evidence>
<proteinExistence type="predicted"/>
<dbReference type="PANTHER" id="PTHR43877">
    <property type="entry name" value="AMINOALKYLPHOSPHONATE N-ACETYLTRANSFERASE-RELATED-RELATED"/>
    <property type="match status" value="1"/>
</dbReference>
<dbReference type="Gene3D" id="3.40.630.30">
    <property type="match status" value="1"/>
</dbReference>
<reference evidence="4 5" key="1">
    <citation type="submission" date="2019-12" db="EMBL/GenBank/DDBJ databases">
        <title>Devosia maris sp. nov., isolated from the deep seawater.</title>
        <authorList>
            <person name="Liu Y."/>
        </authorList>
    </citation>
    <scope>NUCLEOTIDE SEQUENCE [LARGE SCALE GENOMIC DNA]</scope>
    <source>
        <strain evidence="4 5">L53-10-65</strain>
    </source>
</reference>
<feature type="domain" description="N-acetyltransferase" evidence="3">
    <location>
        <begin position="3"/>
        <end position="154"/>
    </location>
</feature>
<accession>A0A7X3FR31</accession>
<dbReference type="InterPro" id="IPR050832">
    <property type="entry name" value="Bact_Acetyltransf"/>
</dbReference>
<evidence type="ECO:0000313" key="5">
    <source>
        <dbReference type="Proteomes" id="UP000438106"/>
    </source>
</evidence>
<evidence type="ECO:0000259" key="3">
    <source>
        <dbReference type="PROSITE" id="PS51186"/>
    </source>
</evidence>
<dbReference type="GO" id="GO:0016747">
    <property type="term" value="F:acyltransferase activity, transferring groups other than amino-acyl groups"/>
    <property type="evidence" value="ECO:0007669"/>
    <property type="project" value="InterPro"/>
</dbReference>
<organism evidence="4 5">
    <name type="scientific">Devosia marina</name>
    <dbReference type="NCBI Taxonomy" id="2683198"/>
    <lineage>
        <taxon>Bacteria</taxon>
        <taxon>Pseudomonadati</taxon>
        <taxon>Pseudomonadota</taxon>
        <taxon>Alphaproteobacteria</taxon>
        <taxon>Hyphomicrobiales</taxon>
        <taxon>Devosiaceae</taxon>
        <taxon>Devosia</taxon>
    </lineage>
</organism>
<protein>
    <submittedName>
        <fullName evidence="4">GNAT family N-acetyltransferase</fullName>
    </submittedName>
</protein>
<dbReference type="Proteomes" id="UP000438106">
    <property type="component" value="Unassembled WGS sequence"/>
</dbReference>
<dbReference type="InterPro" id="IPR000182">
    <property type="entry name" value="GNAT_dom"/>
</dbReference>
<gene>
    <name evidence="4" type="ORF">GO014_09345</name>
</gene>
<name>A0A7X3FR31_9HYPH</name>
<dbReference type="RefSeq" id="WP_157290098.1">
    <property type="nucleotide sequence ID" value="NZ_WQRF01000002.1"/>
</dbReference>
<dbReference type="CDD" id="cd04301">
    <property type="entry name" value="NAT_SF"/>
    <property type="match status" value="1"/>
</dbReference>
<dbReference type="AlphaFoldDB" id="A0A7X3FR31"/>
<keyword evidence="1 4" id="KW-0808">Transferase</keyword>
<keyword evidence="5" id="KW-1185">Reference proteome</keyword>
<keyword evidence="2" id="KW-0012">Acyltransferase</keyword>
<dbReference type="PROSITE" id="PS51186">
    <property type="entry name" value="GNAT"/>
    <property type="match status" value="1"/>
</dbReference>